<evidence type="ECO:0000313" key="1">
    <source>
        <dbReference type="EnsemblPlants" id="KQL04856"/>
    </source>
</evidence>
<accession>K3XTV5</accession>
<sequence>MLNQWEEILTLYQYLLRSSFPKFQNCALKNHKFITTHVPTSTNM</sequence>
<dbReference type="Gramene" id="KQL04856">
    <property type="protein sequence ID" value="KQL04856"/>
    <property type="gene ID" value="SETIT_005362mg"/>
</dbReference>
<reference evidence="2" key="1">
    <citation type="journal article" date="2012" name="Nat. Biotechnol.">
        <title>Reference genome sequence of the model plant Setaria.</title>
        <authorList>
            <person name="Bennetzen J.L."/>
            <person name="Schmutz J."/>
            <person name="Wang H."/>
            <person name="Percifield R."/>
            <person name="Hawkins J."/>
            <person name="Pontaroli A.C."/>
            <person name="Estep M."/>
            <person name="Feng L."/>
            <person name="Vaughn J.N."/>
            <person name="Grimwood J."/>
            <person name="Jenkins J."/>
            <person name="Barry K."/>
            <person name="Lindquist E."/>
            <person name="Hellsten U."/>
            <person name="Deshpande S."/>
            <person name="Wang X."/>
            <person name="Wu X."/>
            <person name="Mitros T."/>
            <person name="Triplett J."/>
            <person name="Yang X."/>
            <person name="Ye C.Y."/>
            <person name="Mauro-Herrera M."/>
            <person name="Wang L."/>
            <person name="Li P."/>
            <person name="Sharma M."/>
            <person name="Sharma R."/>
            <person name="Ronald P.C."/>
            <person name="Panaud O."/>
            <person name="Kellogg E.A."/>
            <person name="Brutnell T.P."/>
            <person name="Doust A.N."/>
            <person name="Tuskan G.A."/>
            <person name="Rokhsar D."/>
            <person name="Devos K.M."/>
        </authorList>
    </citation>
    <scope>NUCLEOTIDE SEQUENCE [LARGE SCALE GENOMIC DNA]</scope>
    <source>
        <strain evidence="2">cv. Yugu1</strain>
    </source>
</reference>
<organism evidence="1 2">
    <name type="scientific">Setaria italica</name>
    <name type="common">Foxtail millet</name>
    <name type="synonym">Panicum italicum</name>
    <dbReference type="NCBI Taxonomy" id="4555"/>
    <lineage>
        <taxon>Eukaryota</taxon>
        <taxon>Viridiplantae</taxon>
        <taxon>Streptophyta</taxon>
        <taxon>Embryophyta</taxon>
        <taxon>Tracheophyta</taxon>
        <taxon>Spermatophyta</taxon>
        <taxon>Magnoliopsida</taxon>
        <taxon>Liliopsida</taxon>
        <taxon>Poales</taxon>
        <taxon>Poaceae</taxon>
        <taxon>PACMAD clade</taxon>
        <taxon>Panicoideae</taxon>
        <taxon>Panicodae</taxon>
        <taxon>Paniceae</taxon>
        <taxon>Cenchrinae</taxon>
        <taxon>Setaria</taxon>
    </lineage>
</organism>
<dbReference type="InParanoid" id="K3XTV5"/>
<keyword evidence="2" id="KW-1185">Reference proteome</keyword>
<dbReference type="Proteomes" id="UP000004995">
    <property type="component" value="Unassembled WGS sequence"/>
</dbReference>
<evidence type="ECO:0000313" key="2">
    <source>
        <dbReference type="Proteomes" id="UP000004995"/>
    </source>
</evidence>
<name>K3XTV5_SETIT</name>
<dbReference type="EnsemblPlants" id="KQL04856">
    <property type="protein sequence ID" value="KQL04856"/>
    <property type="gene ID" value="SETIT_005362mg"/>
</dbReference>
<proteinExistence type="predicted"/>
<dbReference type="AlphaFoldDB" id="K3XTV5"/>
<dbReference type="EMBL" id="AGNK02002929">
    <property type="status" value="NOT_ANNOTATED_CDS"/>
    <property type="molecule type" value="Genomic_DNA"/>
</dbReference>
<dbReference type="HOGENOM" id="CLU_3225552_0_0_1"/>
<reference evidence="1" key="2">
    <citation type="submission" date="2018-08" db="UniProtKB">
        <authorList>
            <consortium name="EnsemblPlants"/>
        </authorList>
    </citation>
    <scope>IDENTIFICATION</scope>
    <source>
        <strain evidence="1">Yugu1</strain>
    </source>
</reference>
<protein>
    <submittedName>
        <fullName evidence="1">Uncharacterized protein</fullName>
    </submittedName>
</protein>